<dbReference type="PANTHER" id="PTHR33376">
    <property type="match status" value="1"/>
</dbReference>
<proteinExistence type="predicted"/>
<dbReference type="Pfam" id="PF03480">
    <property type="entry name" value="DctP"/>
    <property type="match status" value="1"/>
</dbReference>
<sequence length="331" mass="37030">MKKVLVLVLASLLIFSFAVSAQEMTLRLADNQPEGYPTVVGAREFARLVEERTDGRIKIEVYPGGVLGDESSTIEQVQFGAIDFVRTSITPMANFEPAMNVLSLPYLYPSEEYMFQVLFSEVGDGVLEGLKDAGIVGLTWYDSGARSFYTADTKVTSPEDLEGLRIRVQESQLMMDMVQALGASPTPIAWGEVYSALQTGVVDAGENNYPGWYYNSHHEVAPYFVEDAHNRIPELIIMSKITWDKLSAEDQKIIKQAAVDSTVVQREAWDQRTEEAKKLAVEEGATITTLNAEQKQAFQDKVKGLYPKYSEPELFIATTKYFFLLFNSKII</sequence>
<evidence type="ECO:0000256" key="1">
    <source>
        <dbReference type="ARBA" id="ARBA00022729"/>
    </source>
</evidence>
<keyword evidence="3" id="KW-0675">Receptor</keyword>
<evidence type="ECO:0000313" key="3">
    <source>
        <dbReference type="EMBL" id="SDC95212.1"/>
    </source>
</evidence>
<gene>
    <name evidence="4" type="ORF">BY453_1154</name>
    <name evidence="3" type="ORF">SAMN04488597_11960</name>
</gene>
<dbReference type="InterPro" id="IPR018389">
    <property type="entry name" value="DctP_fam"/>
</dbReference>
<organism evidence="3 6">
    <name type="scientific">Halanaerobium congolense</name>
    <dbReference type="NCBI Taxonomy" id="54121"/>
    <lineage>
        <taxon>Bacteria</taxon>
        <taxon>Bacillati</taxon>
        <taxon>Bacillota</taxon>
        <taxon>Clostridia</taxon>
        <taxon>Halanaerobiales</taxon>
        <taxon>Halanaerobiaceae</taxon>
        <taxon>Halanaerobium</taxon>
    </lineage>
</organism>
<dbReference type="Proteomes" id="UP000295758">
    <property type="component" value="Unassembled WGS sequence"/>
</dbReference>
<name>A0A1G6QS41_9FIRM</name>
<dbReference type="Gene3D" id="3.40.190.170">
    <property type="entry name" value="Bacterial extracellular solute-binding protein, family 7"/>
    <property type="match status" value="1"/>
</dbReference>
<dbReference type="EMBL" id="SOAA01000015">
    <property type="protein sequence ID" value="TDS30123.1"/>
    <property type="molecule type" value="Genomic_DNA"/>
</dbReference>
<dbReference type="SUPFAM" id="SSF53850">
    <property type="entry name" value="Periplasmic binding protein-like II"/>
    <property type="match status" value="1"/>
</dbReference>
<evidence type="ECO:0000313" key="5">
    <source>
        <dbReference type="Proteomes" id="UP000295758"/>
    </source>
</evidence>
<evidence type="ECO:0000313" key="4">
    <source>
        <dbReference type="EMBL" id="TDS30123.1"/>
    </source>
</evidence>
<feature type="chain" id="PRO_5038295000" evidence="2">
    <location>
        <begin position="22"/>
        <end position="331"/>
    </location>
</feature>
<dbReference type="GO" id="GO:0030246">
    <property type="term" value="F:carbohydrate binding"/>
    <property type="evidence" value="ECO:0007669"/>
    <property type="project" value="TreeGrafter"/>
</dbReference>
<dbReference type="InterPro" id="IPR004682">
    <property type="entry name" value="TRAP_DctP"/>
</dbReference>
<protein>
    <submittedName>
        <fullName evidence="4">Tripartite ATP-independent transporter DctP family solute receptor</fullName>
    </submittedName>
    <submittedName>
        <fullName evidence="3">Tripartite ATP-independent transporter solute receptor, DctP family</fullName>
    </submittedName>
</protein>
<dbReference type="EMBL" id="FMYT01000019">
    <property type="protein sequence ID" value="SDC95212.1"/>
    <property type="molecule type" value="Genomic_DNA"/>
</dbReference>
<dbReference type="PIRSF" id="PIRSF006470">
    <property type="entry name" value="DctB"/>
    <property type="match status" value="1"/>
</dbReference>
<dbReference type="CDD" id="cd13671">
    <property type="entry name" value="PBP2_TRAP_SBP_like_3"/>
    <property type="match status" value="1"/>
</dbReference>
<evidence type="ECO:0000313" key="6">
    <source>
        <dbReference type="Proteomes" id="UP000324896"/>
    </source>
</evidence>
<dbReference type="InterPro" id="IPR038404">
    <property type="entry name" value="TRAP_DctP_sf"/>
</dbReference>
<dbReference type="GO" id="GO:0055085">
    <property type="term" value="P:transmembrane transport"/>
    <property type="evidence" value="ECO:0007669"/>
    <property type="project" value="InterPro"/>
</dbReference>
<dbReference type="GO" id="GO:0030288">
    <property type="term" value="C:outer membrane-bounded periplasmic space"/>
    <property type="evidence" value="ECO:0007669"/>
    <property type="project" value="InterPro"/>
</dbReference>
<evidence type="ECO:0000256" key="2">
    <source>
        <dbReference type="SAM" id="SignalP"/>
    </source>
</evidence>
<dbReference type="RefSeq" id="WP_133618236.1">
    <property type="nucleotide sequence ID" value="NZ_FMYT01000019.1"/>
</dbReference>
<feature type="signal peptide" evidence="2">
    <location>
        <begin position="1"/>
        <end position="21"/>
    </location>
</feature>
<reference evidence="4 5" key="2">
    <citation type="submission" date="2019-03" db="EMBL/GenBank/DDBJ databases">
        <title>Deep subsurface shale carbon reservoir microbial communities from Ohio and West Virginia, USA.</title>
        <authorList>
            <person name="Wrighton K."/>
        </authorList>
    </citation>
    <scope>NUCLEOTIDE SEQUENCE [LARGE SCALE GENOMIC DNA]</scope>
    <source>
        <strain evidence="4 5">UTICA-S4D12</strain>
    </source>
</reference>
<dbReference type="NCBIfam" id="NF037995">
    <property type="entry name" value="TRAP_S1"/>
    <property type="match status" value="1"/>
</dbReference>
<dbReference type="AlphaFoldDB" id="A0A1G6QS41"/>
<accession>A0A1G6QS41</accession>
<dbReference type="NCBIfam" id="TIGR00787">
    <property type="entry name" value="dctP"/>
    <property type="match status" value="1"/>
</dbReference>
<keyword evidence="1 2" id="KW-0732">Signal</keyword>
<reference evidence="3 6" key="1">
    <citation type="submission" date="2016-10" db="EMBL/GenBank/DDBJ databases">
        <authorList>
            <person name="Varghese N."/>
            <person name="Submissions S."/>
        </authorList>
    </citation>
    <scope>NUCLEOTIDE SEQUENCE [LARGE SCALE GENOMIC DNA]</scope>
    <source>
        <strain evidence="3 6">WG10</strain>
    </source>
</reference>
<dbReference type="Proteomes" id="UP000324896">
    <property type="component" value="Unassembled WGS sequence"/>
</dbReference>
<dbReference type="PANTHER" id="PTHR33376:SF2">
    <property type="entry name" value="DICARBOXYLATE-BINDING PERIPLASMIC PROTEIN"/>
    <property type="match status" value="1"/>
</dbReference>